<dbReference type="InterPro" id="IPR037519">
    <property type="entry name" value="LITAF_fam"/>
</dbReference>
<keyword evidence="8" id="KW-1133">Transmembrane helix</keyword>
<evidence type="ECO:0000256" key="4">
    <source>
        <dbReference type="ARBA" id="ARBA00005975"/>
    </source>
</evidence>
<name>A0AAN9DJL9_9TELE</name>
<dbReference type="GO" id="GO:0098560">
    <property type="term" value="C:cytoplasmic side of late endosome membrane"/>
    <property type="evidence" value="ECO:0007669"/>
    <property type="project" value="TreeGrafter"/>
</dbReference>
<evidence type="ECO:0000256" key="3">
    <source>
        <dbReference type="ARBA" id="ARBA00004630"/>
    </source>
</evidence>
<evidence type="ECO:0000256" key="2">
    <source>
        <dbReference type="ARBA" id="ARBA00004414"/>
    </source>
</evidence>
<dbReference type="Proteomes" id="UP001364617">
    <property type="component" value="Unassembled WGS sequence"/>
</dbReference>
<dbReference type="PROSITE" id="PS51837">
    <property type="entry name" value="LITAF"/>
    <property type="match status" value="1"/>
</dbReference>
<comment type="caution">
    <text evidence="10">The sequence shown here is derived from an EMBL/GenBank/DDBJ whole genome shotgun (WGS) entry which is preliminary data.</text>
</comment>
<keyword evidence="8" id="KW-0812">Transmembrane</keyword>
<evidence type="ECO:0000256" key="6">
    <source>
        <dbReference type="ARBA" id="ARBA00022833"/>
    </source>
</evidence>
<dbReference type="Pfam" id="PF10601">
    <property type="entry name" value="zf-LITAF-like"/>
    <property type="match status" value="1"/>
</dbReference>
<sequence length="188" mass="21594">MPQYSDEHFSSVDEELNKLSFRRQHLTDRRNVLAMLIQFKRNNGQNEQQYSKETGELQQIDEDLKILSDRKIQLEKVQEEGSHVIDTTKSSGVIFIDNPPPFPAPQVILDVKQLPRHSSKTQCPFCRQYVTTEVMTKAGSLTYLVCLISMVFCCVAGCCLIPFFVDNCKDVIHKCPKCRSNINTCKKF</sequence>
<evidence type="ECO:0000256" key="8">
    <source>
        <dbReference type="SAM" id="Phobius"/>
    </source>
</evidence>
<feature type="domain" description="LITAF" evidence="9">
    <location>
        <begin position="103"/>
        <end position="187"/>
    </location>
</feature>
<comment type="similarity">
    <text evidence="4">Belongs to the CDIP1/LITAF family.</text>
</comment>
<evidence type="ECO:0000256" key="5">
    <source>
        <dbReference type="ARBA" id="ARBA00022723"/>
    </source>
</evidence>
<dbReference type="EMBL" id="JAYKXH010000002">
    <property type="protein sequence ID" value="KAK7174431.1"/>
    <property type="molecule type" value="Genomic_DNA"/>
</dbReference>
<dbReference type="GO" id="GO:0008270">
    <property type="term" value="F:zinc ion binding"/>
    <property type="evidence" value="ECO:0007669"/>
    <property type="project" value="TreeGrafter"/>
</dbReference>
<reference evidence="10 11" key="1">
    <citation type="submission" date="2024-02" db="EMBL/GenBank/DDBJ databases">
        <title>Chromosome-level genome assembly of the Eurasian Minnow (Phoxinus phoxinus).</title>
        <authorList>
            <person name="Oriowo T.O."/>
            <person name="Martin S."/>
            <person name="Stange M."/>
            <person name="Chrysostomakis Y."/>
            <person name="Brown T."/>
            <person name="Winkler S."/>
            <person name="Kukowka S."/>
            <person name="Myers E.W."/>
            <person name="Bohne A."/>
        </authorList>
    </citation>
    <scope>NUCLEOTIDE SEQUENCE [LARGE SCALE GENOMIC DNA]</scope>
    <source>
        <strain evidence="10">ZFMK-TIS-60720</strain>
        <tissue evidence="10">Whole Organism</tissue>
    </source>
</reference>
<keyword evidence="11" id="KW-1185">Reference proteome</keyword>
<dbReference type="GO" id="GO:0098574">
    <property type="term" value="C:cytoplasmic side of lysosomal membrane"/>
    <property type="evidence" value="ECO:0007669"/>
    <property type="project" value="TreeGrafter"/>
</dbReference>
<dbReference type="InterPro" id="IPR006629">
    <property type="entry name" value="LITAF"/>
</dbReference>
<evidence type="ECO:0000259" key="9">
    <source>
        <dbReference type="PROSITE" id="PS51837"/>
    </source>
</evidence>
<keyword evidence="5" id="KW-0479">Metal-binding</keyword>
<dbReference type="SMART" id="SM00714">
    <property type="entry name" value="LITAF"/>
    <property type="match status" value="1"/>
</dbReference>
<comment type="subcellular location">
    <subcellularLocation>
        <location evidence="1">Endosome membrane</location>
        <topology evidence="1">Peripheral membrane protein</topology>
        <orientation evidence="1">Cytoplasmic side</orientation>
    </subcellularLocation>
    <subcellularLocation>
        <location evidence="2">Late endosome membrane</location>
    </subcellularLocation>
    <subcellularLocation>
        <location evidence="3">Lysosome membrane</location>
        <topology evidence="3">Peripheral membrane protein</topology>
        <orientation evidence="3">Cytoplasmic side</orientation>
    </subcellularLocation>
</comment>
<dbReference type="PANTHER" id="PTHR23292:SF35">
    <property type="entry name" value="LITAF DOMAIN-CONTAINING PROTEIN"/>
    <property type="match status" value="1"/>
</dbReference>
<protein>
    <recommendedName>
        <fullName evidence="9">LITAF domain-containing protein</fullName>
    </recommendedName>
</protein>
<dbReference type="AlphaFoldDB" id="A0AAN9DJL9"/>
<evidence type="ECO:0000313" key="10">
    <source>
        <dbReference type="EMBL" id="KAK7174431.1"/>
    </source>
</evidence>
<keyword evidence="7 8" id="KW-0472">Membrane</keyword>
<proteinExistence type="inferred from homology"/>
<feature type="transmembrane region" description="Helical" evidence="8">
    <location>
        <begin position="141"/>
        <end position="165"/>
    </location>
</feature>
<dbReference type="PANTHER" id="PTHR23292">
    <property type="entry name" value="LIPOPOLYSACCHARIDE-INDUCED TUMOR NECROSIS FACTOR-ALPHA FACTOR"/>
    <property type="match status" value="1"/>
</dbReference>
<organism evidence="10 11">
    <name type="scientific">Phoxinus phoxinus</name>
    <name type="common">Eurasian minnow</name>
    <dbReference type="NCBI Taxonomy" id="58324"/>
    <lineage>
        <taxon>Eukaryota</taxon>
        <taxon>Metazoa</taxon>
        <taxon>Chordata</taxon>
        <taxon>Craniata</taxon>
        <taxon>Vertebrata</taxon>
        <taxon>Euteleostomi</taxon>
        <taxon>Actinopterygii</taxon>
        <taxon>Neopterygii</taxon>
        <taxon>Teleostei</taxon>
        <taxon>Ostariophysi</taxon>
        <taxon>Cypriniformes</taxon>
        <taxon>Leuciscidae</taxon>
        <taxon>Phoxininae</taxon>
        <taxon>Phoxinus</taxon>
    </lineage>
</organism>
<dbReference type="GO" id="GO:0005634">
    <property type="term" value="C:nucleus"/>
    <property type="evidence" value="ECO:0007669"/>
    <property type="project" value="TreeGrafter"/>
</dbReference>
<evidence type="ECO:0000256" key="7">
    <source>
        <dbReference type="ARBA" id="ARBA00023136"/>
    </source>
</evidence>
<evidence type="ECO:0000313" key="11">
    <source>
        <dbReference type="Proteomes" id="UP001364617"/>
    </source>
</evidence>
<keyword evidence="6" id="KW-0862">Zinc</keyword>
<evidence type="ECO:0000256" key="1">
    <source>
        <dbReference type="ARBA" id="ARBA00004125"/>
    </source>
</evidence>
<accession>A0AAN9DJL9</accession>
<gene>
    <name evidence="10" type="ORF">R3I93_001598</name>
</gene>